<reference evidence="1 2" key="1">
    <citation type="submission" date="2014-10" db="EMBL/GenBank/DDBJ databases">
        <title>VR bacteriophages - a small but diverse group of low-temperature viruses.</title>
        <authorList>
            <person name="Kaliniene L."/>
            <person name="Meskys R."/>
            <person name="Simoliunas E."/>
            <person name="Zajanckauskaite A."/>
            <person name="Truncaite L."/>
        </authorList>
    </citation>
    <scope>NUCLEOTIDE SEQUENCE [LARGE SCALE GENOMIC DNA]</scope>
</reference>
<dbReference type="RefSeq" id="YP_009210031.1">
    <property type="nucleotide sequence ID" value="NC_028925.1"/>
</dbReference>
<name>A0A0A7HDA7_9CAUD</name>
<organism evidence="1 2">
    <name type="scientific">Escherichia phage vB_EcoM_VR25</name>
    <dbReference type="NCBI Taxonomy" id="1567028"/>
    <lineage>
        <taxon>Viruses</taxon>
        <taxon>Duplodnaviria</taxon>
        <taxon>Heunggongvirae</taxon>
        <taxon>Uroviricota</taxon>
        <taxon>Caudoviricetes</taxon>
        <taxon>Pantevenvirales</taxon>
        <taxon>Straboviridae</taxon>
        <taxon>Tevenvirinae</taxon>
        <taxon>Gaprivervirus</taxon>
        <taxon>Gaprivervirus vr25</taxon>
    </lineage>
</organism>
<dbReference type="EMBL" id="KP007361">
    <property type="protein sequence ID" value="AIZ02633.1"/>
    <property type="molecule type" value="Genomic_DNA"/>
</dbReference>
<dbReference type="GeneID" id="26636451"/>
<evidence type="ECO:0000313" key="1">
    <source>
        <dbReference type="EMBL" id="AIZ02633.1"/>
    </source>
</evidence>
<keyword evidence="2" id="KW-1185">Reference proteome</keyword>
<accession>A0A0A7HDA7</accession>
<gene>
    <name evidence="1" type="ORF">VR25_289</name>
</gene>
<sequence length="91" mass="10608">MEHVTTHHIKQILIQALKNNNINFPTHEIFDVVFNEVQGQVAYYDVIVYLSEFEVYHLTEIAFYLYRGTADFTGVVNAVGAYKEVKEQMHN</sequence>
<dbReference type="Proteomes" id="UP000030717">
    <property type="component" value="Segment"/>
</dbReference>
<evidence type="ECO:0000313" key="2">
    <source>
        <dbReference type="Proteomes" id="UP000030717"/>
    </source>
</evidence>
<protein>
    <submittedName>
        <fullName evidence="1">Uncharacterized protein</fullName>
    </submittedName>
</protein>
<proteinExistence type="predicted"/>
<dbReference type="KEGG" id="vg:26636451"/>